<evidence type="ECO:0000256" key="1">
    <source>
        <dbReference type="SAM" id="MobiDB-lite"/>
    </source>
</evidence>
<feature type="region of interest" description="Disordered" evidence="1">
    <location>
        <begin position="1181"/>
        <end position="1308"/>
    </location>
</feature>
<comment type="caution">
    <text evidence="2">The sequence shown here is derived from an EMBL/GenBank/DDBJ whole genome shotgun (WGS) entry which is preliminary data.</text>
</comment>
<dbReference type="EMBL" id="JARBJD010000160">
    <property type="protein sequence ID" value="KAK2949216.1"/>
    <property type="molecule type" value="Genomic_DNA"/>
</dbReference>
<name>A0ABQ9XBD2_9EUKA</name>
<gene>
    <name evidence="2" type="ORF">BLNAU_15819</name>
</gene>
<feature type="compositionally biased region" description="Polar residues" evidence="1">
    <location>
        <begin position="1468"/>
        <end position="1484"/>
    </location>
</feature>
<sequence length="1555" mass="170064">MKKGSSTFQSSGIHNFDDLIATAAEKNPAKRFNKLLASFSDQINRNHRQFQLSLDHILQRHMWQIPKDKRRDLLIRFGAILSQRDIKVIDIESLKKIESSDEDVITLFHTSGLSLSILQQIQPNQTKNRRPVHLAQLSEIFPLVSIEPISEDLSSFFRTLLCDPLPYLEKDDTNSRSSFSALLDILCNEVMACVILGIGNEVFETIVTNFPAFSEAVSRRQTERDKKDFELSTFRKIVEISQNCMDPVERIAAFIKNLPNKTMSEDESDGQYHMNLLSQCLQHSVTFLNAHPDLVDSFFETVDLSSSPSNILFRHDRHLSLLSTLSQSSSPLFTKLSESLLGPKFNLLSVLSPRSFTDPASSFFRIARTNPAFFHRFIENHTRRLLDLAVSTAVMTVRVVSDSSSEPHCLDFGRGTENWVVLLKAIADLKMDVAQPSKQFNLLMSPLLTLLILSAASTNDELSTVAVTVISNKFGLSTKQAETLLCATPTTFPVNPSFTRLPQQRVGASDRPKDPCQSICAEAGQTRKTVKRILSSNRPQKSESGIDTDSTLSKPRNAFSTPRIEFGPARSVFGAQRTTPLDEDDPAYVTPFEQSIVEKLRTAEGEERWRLVTQLAVVSSDGHDFAEELMKAENDAQALLVLSVHTIRSTPRVDLHLDSNPAAFDRVVEFAGHLHNLPLIAAAIAHIGDTVEALIVPVLARKVYHIEPKQELCELVFNALRLMAARRQEEVEERMGVGKDEMTSQIVGSCLKVFRMLLCSNSFDPTPFVDFLVTLAVTTDLSQLRSILVVLQEIEDRTRNTTSPFSLSTATAPFRERHQSSVTQQPLPSIVSSILLSARLDPFQMVNYRKNPPPTPALFGVRRNTDDAITLTQLLPGLNEKLIYDIAKETAKMVCVILEERRASSSRALKSDDPFEISLAQENRHTRPQQLFIILHALVLPQDPDCVAFSQFIPLAPFLTRILTIVVPSSPDGPEIRSPLDEHSQLLTIELHPLSPQLLSPLSSLLSVLSIALVRLDRIPSSLHLHDKFRNLFEQRENRSNPQLAQIVLALCSEGMEDRSDLALDSFSLKFLDLWKGANTQHHVERRMPIMARAELPFVPFIRVNERQDTQNAGGFIQPTPRTQQDQRPTFAVDSVFGVLPHTQQDTRPTFAVDSVFGVLPHTQQDQRPTGAFVGGFGVTPHTQQDKRPTGAFVGGFGDAPHTQQDQRPTSAFGGGFGDAPRTQQDQRPTSAVGGGFGDAPHTQQDQRPTSAVGGVFGDATRTDTSSSIQRQQSGSGGTRMIGQIQTRTRQQSEVTGGGFGQNETQNQSDGFGLIQLSAFGNQQSAQVPSSLPATAPTQPDLTTLPAELTTIAIDTISEAPMENGKTATNQLPTATPLTTPRATRKATGLGQVGQTTPVFGKANKIGQAGPTAVFGTTSGFGQAGPTTAGIGKEAPKQSVFGQPAPKQTGFGQTLHGTSGKPQPESAFGNQKSNTGSAFGPQQQSGGGRFGNAQGSVFGNQGDTGGVSEKKKESVFGTQTGCTHPQDGTAQQMGVGGFGQTTFGRQQGSGGGFGG</sequence>
<feature type="region of interest" description="Disordered" evidence="1">
    <location>
        <begin position="533"/>
        <end position="561"/>
    </location>
</feature>
<evidence type="ECO:0000313" key="3">
    <source>
        <dbReference type="Proteomes" id="UP001281761"/>
    </source>
</evidence>
<feature type="region of interest" description="Disordered" evidence="1">
    <location>
        <begin position="1358"/>
        <end position="1395"/>
    </location>
</feature>
<reference evidence="2 3" key="1">
    <citation type="journal article" date="2022" name="bioRxiv">
        <title>Genomics of Preaxostyla Flagellates Illuminates Evolutionary Transitions and the Path Towards Mitochondrial Loss.</title>
        <authorList>
            <person name="Novak L.V.F."/>
            <person name="Treitli S.C."/>
            <person name="Pyrih J."/>
            <person name="Halakuc P."/>
            <person name="Pipaliya S.V."/>
            <person name="Vacek V."/>
            <person name="Brzon O."/>
            <person name="Soukal P."/>
            <person name="Eme L."/>
            <person name="Dacks J.B."/>
            <person name="Karnkowska A."/>
            <person name="Elias M."/>
            <person name="Hampl V."/>
        </authorList>
    </citation>
    <scope>NUCLEOTIDE SEQUENCE [LARGE SCALE GENOMIC DNA]</scope>
    <source>
        <strain evidence="2">NAU3</strain>
        <tissue evidence="2">Gut</tissue>
    </source>
</reference>
<feature type="region of interest" description="Disordered" evidence="1">
    <location>
        <begin position="1417"/>
        <end position="1555"/>
    </location>
</feature>
<organism evidence="2 3">
    <name type="scientific">Blattamonas nauphoetae</name>
    <dbReference type="NCBI Taxonomy" id="2049346"/>
    <lineage>
        <taxon>Eukaryota</taxon>
        <taxon>Metamonada</taxon>
        <taxon>Preaxostyla</taxon>
        <taxon>Oxymonadida</taxon>
        <taxon>Blattamonas</taxon>
    </lineage>
</organism>
<feature type="compositionally biased region" description="Polar residues" evidence="1">
    <location>
        <begin position="534"/>
        <end position="560"/>
    </location>
</feature>
<evidence type="ECO:0000313" key="2">
    <source>
        <dbReference type="EMBL" id="KAK2949216.1"/>
    </source>
</evidence>
<dbReference type="Proteomes" id="UP001281761">
    <property type="component" value="Unassembled WGS sequence"/>
</dbReference>
<feature type="compositionally biased region" description="Polar residues" evidence="1">
    <location>
        <begin position="1450"/>
        <end position="1461"/>
    </location>
</feature>
<accession>A0ABQ9XBD2</accession>
<protein>
    <submittedName>
        <fullName evidence="2">Uncharacterized protein</fullName>
    </submittedName>
</protein>
<feature type="compositionally biased region" description="Low complexity" evidence="1">
    <location>
        <begin position="1367"/>
        <end position="1388"/>
    </location>
</feature>
<proteinExistence type="predicted"/>
<feature type="compositionally biased region" description="Polar residues" evidence="1">
    <location>
        <begin position="1516"/>
        <end position="1530"/>
    </location>
</feature>
<keyword evidence="3" id="KW-1185">Reference proteome</keyword>
<feature type="compositionally biased region" description="Polar residues" evidence="1">
    <location>
        <begin position="1284"/>
        <end position="1295"/>
    </location>
</feature>